<comment type="similarity">
    <text evidence="1">Belongs to the thioredoxin family. DsbA subfamily.</text>
</comment>
<dbReference type="Gene3D" id="3.40.30.10">
    <property type="entry name" value="Glutaredoxin"/>
    <property type="match status" value="1"/>
</dbReference>
<dbReference type="InterPro" id="IPR013766">
    <property type="entry name" value="Thioredoxin_domain"/>
</dbReference>
<keyword evidence="2" id="KW-0732">Signal</keyword>
<dbReference type="PANTHER" id="PTHR13887:SF14">
    <property type="entry name" value="DISULFIDE BOND FORMATION PROTEIN D"/>
    <property type="match status" value="1"/>
</dbReference>
<proteinExistence type="inferred from homology"/>
<evidence type="ECO:0000256" key="2">
    <source>
        <dbReference type="ARBA" id="ARBA00022729"/>
    </source>
</evidence>
<evidence type="ECO:0000256" key="1">
    <source>
        <dbReference type="ARBA" id="ARBA00005791"/>
    </source>
</evidence>
<protein>
    <submittedName>
        <fullName evidence="9">DsbA family protein</fullName>
    </submittedName>
</protein>
<evidence type="ECO:0000256" key="7">
    <source>
        <dbReference type="SAM" id="Phobius"/>
    </source>
</evidence>
<organism evidence="9 10">
    <name type="scientific">Populibacterium corticicola</name>
    <dbReference type="NCBI Taxonomy" id="1812826"/>
    <lineage>
        <taxon>Bacteria</taxon>
        <taxon>Bacillati</taxon>
        <taxon>Actinomycetota</taxon>
        <taxon>Actinomycetes</taxon>
        <taxon>Micrococcales</taxon>
        <taxon>Jonesiaceae</taxon>
        <taxon>Populibacterium</taxon>
    </lineage>
</organism>
<evidence type="ECO:0000256" key="4">
    <source>
        <dbReference type="ARBA" id="ARBA00023157"/>
    </source>
</evidence>
<keyword evidence="7" id="KW-1133">Transmembrane helix</keyword>
<evidence type="ECO:0000256" key="6">
    <source>
        <dbReference type="SAM" id="MobiDB-lite"/>
    </source>
</evidence>
<feature type="transmembrane region" description="Helical" evidence="7">
    <location>
        <begin position="103"/>
        <end position="123"/>
    </location>
</feature>
<gene>
    <name evidence="9" type="ORF">ACFSYH_06575</name>
</gene>
<dbReference type="InterPro" id="IPR036249">
    <property type="entry name" value="Thioredoxin-like_sf"/>
</dbReference>
<evidence type="ECO:0000256" key="5">
    <source>
        <dbReference type="ARBA" id="ARBA00023284"/>
    </source>
</evidence>
<accession>A0ABW5XDP1</accession>
<reference evidence="10" key="1">
    <citation type="journal article" date="2019" name="Int. J. Syst. Evol. Microbiol.">
        <title>The Global Catalogue of Microorganisms (GCM) 10K type strain sequencing project: providing services to taxonomists for standard genome sequencing and annotation.</title>
        <authorList>
            <consortium name="The Broad Institute Genomics Platform"/>
            <consortium name="The Broad Institute Genome Sequencing Center for Infectious Disease"/>
            <person name="Wu L."/>
            <person name="Ma J."/>
        </authorList>
    </citation>
    <scope>NUCLEOTIDE SEQUENCE [LARGE SCALE GENOMIC DNA]</scope>
    <source>
        <strain evidence="10">KCTC 33576</strain>
    </source>
</reference>
<dbReference type="EMBL" id="JBHUOP010000002">
    <property type="protein sequence ID" value="MFD2840232.1"/>
    <property type="molecule type" value="Genomic_DNA"/>
</dbReference>
<feature type="region of interest" description="Disordered" evidence="6">
    <location>
        <begin position="1"/>
        <end position="52"/>
    </location>
</feature>
<dbReference type="SUPFAM" id="SSF52833">
    <property type="entry name" value="Thioredoxin-like"/>
    <property type="match status" value="1"/>
</dbReference>
<dbReference type="PROSITE" id="PS51352">
    <property type="entry name" value="THIOREDOXIN_2"/>
    <property type="match status" value="1"/>
</dbReference>
<comment type="caution">
    <text evidence="9">The sequence shown here is derived from an EMBL/GenBank/DDBJ whole genome shotgun (WGS) entry which is preliminary data.</text>
</comment>
<dbReference type="PANTHER" id="PTHR13887">
    <property type="entry name" value="GLUTATHIONE S-TRANSFERASE KAPPA"/>
    <property type="match status" value="1"/>
</dbReference>
<sequence length="361" mass="38699">MSNSIPPNPYGNDPRQSGQPPQPNVNRQSYQGQNAMPGQNASSSSSTGYVGQNQASQDYGVADQFVGQNSTNHGVSVQNYAPGMIDPSHLGYNPDKPRNSSGWVAGAIIVALLLALGILLALVTSPNPPEPQVPVGESTGVFPDPIESEREQQGTDDASPSADDEAAMNADQEREMIEALATLARRDAADTHAIGAVDAPVVMIEYSDLTCPYCGKFALETLPQIMSDYVDQGLVRLEWRDLPIFGEPSQNAALGGRAAGVEGKFWEYQDAFYRAGIPREEVTREAVLGVAQSIGIEDLAAFEAAFENQELQQAIANDYQEGQHIGVQSTPTFLINGRPLMGAAPYEDFKAVIDLALSEEQ</sequence>
<keyword evidence="3" id="KW-0560">Oxidoreductase</keyword>
<dbReference type="Proteomes" id="UP001597391">
    <property type="component" value="Unassembled WGS sequence"/>
</dbReference>
<keyword evidence="5" id="KW-0676">Redox-active center</keyword>
<dbReference type="RefSeq" id="WP_377465997.1">
    <property type="nucleotide sequence ID" value="NZ_JBHUOP010000002.1"/>
</dbReference>
<feature type="region of interest" description="Disordered" evidence="6">
    <location>
        <begin position="130"/>
        <end position="169"/>
    </location>
</feature>
<feature type="compositionally biased region" description="Polar residues" evidence="6">
    <location>
        <begin position="14"/>
        <end position="52"/>
    </location>
</feature>
<evidence type="ECO:0000256" key="3">
    <source>
        <dbReference type="ARBA" id="ARBA00023002"/>
    </source>
</evidence>
<keyword evidence="10" id="KW-1185">Reference proteome</keyword>
<evidence type="ECO:0000259" key="8">
    <source>
        <dbReference type="PROSITE" id="PS51352"/>
    </source>
</evidence>
<dbReference type="Pfam" id="PF13462">
    <property type="entry name" value="Thioredoxin_4"/>
    <property type="match status" value="1"/>
</dbReference>
<evidence type="ECO:0000313" key="10">
    <source>
        <dbReference type="Proteomes" id="UP001597391"/>
    </source>
</evidence>
<dbReference type="InterPro" id="IPR012336">
    <property type="entry name" value="Thioredoxin-like_fold"/>
</dbReference>
<keyword evidence="4" id="KW-1015">Disulfide bond</keyword>
<keyword evidence="7" id="KW-0812">Transmembrane</keyword>
<evidence type="ECO:0000313" key="9">
    <source>
        <dbReference type="EMBL" id="MFD2840232.1"/>
    </source>
</evidence>
<feature type="domain" description="Thioredoxin" evidence="8">
    <location>
        <begin position="153"/>
        <end position="358"/>
    </location>
</feature>
<name>A0ABW5XDP1_9MICO</name>
<keyword evidence="7" id="KW-0472">Membrane</keyword>